<feature type="transmembrane region" description="Helical" evidence="5">
    <location>
        <begin position="214"/>
        <end position="233"/>
    </location>
</feature>
<dbReference type="GO" id="GO:0015035">
    <property type="term" value="F:protein-disulfide reductase activity"/>
    <property type="evidence" value="ECO:0007669"/>
    <property type="project" value="TreeGrafter"/>
</dbReference>
<dbReference type="InterPro" id="IPR036929">
    <property type="entry name" value="DsbDN_sf"/>
</dbReference>
<dbReference type="Pfam" id="PF13899">
    <property type="entry name" value="Thioredoxin_7"/>
    <property type="match status" value="1"/>
</dbReference>
<dbReference type="InterPro" id="IPR003834">
    <property type="entry name" value="Cyt_c_assmbl_TM_dom"/>
</dbReference>
<evidence type="ECO:0000259" key="7">
    <source>
        <dbReference type="Pfam" id="PF02683"/>
    </source>
</evidence>
<feature type="signal peptide" evidence="6">
    <location>
        <begin position="1"/>
        <end position="22"/>
    </location>
</feature>
<feature type="domain" description="Cytochrome C biogenesis protein transmembrane" evidence="7">
    <location>
        <begin position="173"/>
        <end position="387"/>
    </location>
</feature>
<evidence type="ECO:0000256" key="5">
    <source>
        <dbReference type="SAM" id="Phobius"/>
    </source>
</evidence>
<proteinExistence type="predicted"/>
<dbReference type="AlphaFoldDB" id="A0A8S4C1D3"/>
<keyword evidence="10" id="KW-1185">Reference proteome</keyword>
<evidence type="ECO:0000256" key="3">
    <source>
        <dbReference type="ARBA" id="ARBA00022989"/>
    </source>
</evidence>
<keyword evidence="4 5" id="KW-0472">Membrane</keyword>
<reference evidence="9" key="1">
    <citation type="submission" date="2021-06" db="EMBL/GenBank/DDBJ databases">
        <authorList>
            <person name="Nardi T."/>
            <person name="Nardi T."/>
        </authorList>
    </citation>
    <scope>NUCLEOTIDE SEQUENCE</scope>
</reference>
<dbReference type="InterPro" id="IPR028250">
    <property type="entry name" value="DsbDN"/>
</dbReference>
<dbReference type="Gene3D" id="2.60.40.1250">
    <property type="entry name" value="Thiol:disulfide interchange protein DsbD, N-terminal domain"/>
    <property type="match status" value="1"/>
</dbReference>
<dbReference type="Gene3D" id="3.40.30.10">
    <property type="entry name" value="Glutaredoxin"/>
    <property type="match status" value="1"/>
</dbReference>
<evidence type="ECO:0000256" key="6">
    <source>
        <dbReference type="SAM" id="SignalP"/>
    </source>
</evidence>
<evidence type="ECO:0000259" key="8">
    <source>
        <dbReference type="Pfam" id="PF11412"/>
    </source>
</evidence>
<protein>
    <submittedName>
        <fullName evidence="9">Thiol:disulfide interchange protein</fullName>
    </submittedName>
</protein>
<dbReference type="GO" id="GO:0045454">
    <property type="term" value="P:cell redox homeostasis"/>
    <property type="evidence" value="ECO:0007669"/>
    <property type="project" value="TreeGrafter"/>
</dbReference>
<feature type="transmembrane region" description="Helical" evidence="5">
    <location>
        <begin position="331"/>
        <end position="353"/>
    </location>
</feature>
<comment type="subcellular location">
    <subcellularLocation>
        <location evidence="1">Membrane</location>
        <topology evidence="1">Multi-pass membrane protein</topology>
    </subcellularLocation>
</comment>
<evidence type="ECO:0000313" key="10">
    <source>
        <dbReference type="Proteomes" id="UP000837675"/>
    </source>
</evidence>
<dbReference type="InterPro" id="IPR036249">
    <property type="entry name" value="Thioredoxin-like_sf"/>
</dbReference>
<evidence type="ECO:0000256" key="2">
    <source>
        <dbReference type="ARBA" id="ARBA00022692"/>
    </source>
</evidence>
<feature type="transmembrane region" description="Helical" evidence="5">
    <location>
        <begin position="253"/>
        <end position="276"/>
    </location>
</feature>
<evidence type="ECO:0000256" key="4">
    <source>
        <dbReference type="ARBA" id="ARBA00023136"/>
    </source>
</evidence>
<feature type="domain" description="Thiol:disulfide interchange protein DsbD N-terminal" evidence="8">
    <location>
        <begin position="39"/>
        <end position="147"/>
    </location>
</feature>
<dbReference type="Proteomes" id="UP000837675">
    <property type="component" value="Unassembled WGS sequence"/>
</dbReference>
<feature type="transmembrane region" description="Helical" evidence="5">
    <location>
        <begin position="422"/>
        <end position="440"/>
    </location>
</feature>
<dbReference type="Pfam" id="PF02683">
    <property type="entry name" value="DsbD_TM"/>
    <property type="match status" value="1"/>
</dbReference>
<accession>A0A8S4C1D3</accession>
<dbReference type="SUPFAM" id="SSF52833">
    <property type="entry name" value="Thioredoxin-like"/>
    <property type="match status" value="1"/>
</dbReference>
<dbReference type="PANTHER" id="PTHR32234">
    <property type="entry name" value="THIOL:DISULFIDE INTERCHANGE PROTEIN DSBD"/>
    <property type="match status" value="1"/>
</dbReference>
<feature type="transmembrane region" description="Helical" evidence="5">
    <location>
        <begin position="374"/>
        <end position="392"/>
    </location>
</feature>
<sequence>MLHKKFILFFVYLFLFNNFCYADDVPKLVSQKAQLKEPVQFELSQEKDKLLIDLIIEDGYHIYSNKKGDIGYPFQLTLTNISNLASYKVFFPQGLSLKNDPHQGISHVYEKNSRIIIELTPLDPQKLIEVQLDLEYGACKDFCAIFSKQIDYTFEPQFAQKPFAAHLNELLFMVIFGIIGGLFLNFMPCVLPVLSLKIFGIIRSKKFANTKTELLFTIAGIISTLAVLSIIVISLRNLGHSVGWGMHFHEPIFLMVLVIILIFFADNLWGNFTVHLKVSNKILDKLVNISEKNWRYLSSFASGVLTTLLATPCAAPYISTSVAFAITQKSYAIFIIYLSIGLGMALPYILMIIAPNILKIFPKPGAWMLKLQKIMALCLVATTLWLLYILFYQLTIKSFLLFVAILIITRFILSNIKDTRSLIVMATILAISLIATPLLINNLETNQNLESYARWTPYSSHTLSHLLEENRIVLLDVTASWCVNCHYNKYFVLEQEGLIDFLERRNVVLMRADYTTKSEGIAQLIKEHNRVGIPLNIVYCPKTKIILPEILSQKDIVSAVNQCN</sequence>
<keyword evidence="6" id="KW-0732">Signal</keyword>
<evidence type="ECO:0000256" key="1">
    <source>
        <dbReference type="ARBA" id="ARBA00004141"/>
    </source>
</evidence>
<feature type="transmembrane region" description="Helical" evidence="5">
    <location>
        <begin position="170"/>
        <end position="194"/>
    </location>
</feature>
<dbReference type="GO" id="GO:0017004">
    <property type="term" value="P:cytochrome complex assembly"/>
    <property type="evidence" value="ECO:0007669"/>
    <property type="project" value="InterPro"/>
</dbReference>
<feature type="transmembrane region" description="Helical" evidence="5">
    <location>
        <begin position="296"/>
        <end position="319"/>
    </location>
</feature>
<evidence type="ECO:0000313" key="9">
    <source>
        <dbReference type="EMBL" id="CAG7588658.1"/>
    </source>
</evidence>
<dbReference type="GO" id="GO:0016020">
    <property type="term" value="C:membrane"/>
    <property type="evidence" value="ECO:0007669"/>
    <property type="project" value="UniProtKB-SubCell"/>
</dbReference>
<keyword evidence="3 5" id="KW-1133">Transmembrane helix</keyword>
<dbReference type="Pfam" id="PF11412">
    <property type="entry name" value="DsbD_N"/>
    <property type="match status" value="1"/>
</dbReference>
<dbReference type="EMBL" id="CAJVAF010000007">
    <property type="protein sequence ID" value="CAG7588658.1"/>
    <property type="molecule type" value="Genomic_DNA"/>
</dbReference>
<organism evidence="9 10">
    <name type="scientific">Hyalomma marginatum</name>
    <dbReference type="NCBI Taxonomy" id="34627"/>
    <lineage>
        <taxon>Eukaryota</taxon>
        <taxon>Metazoa</taxon>
        <taxon>Ecdysozoa</taxon>
        <taxon>Arthropoda</taxon>
        <taxon>Chelicerata</taxon>
        <taxon>Arachnida</taxon>
        <taxon>Acari</taxon>
        <taxon>Parasitiformes</taxon>
        <taxon>Ixodida</taxon>
        <taxon>Ixodoidea</taxon>
        <taxon>Ixodidae</taxon>
        <taxon>Hyalomminae</taxon>
        <taxon>Hyalomma</taxon>
    </lineage>
</organism>
<gene>
    <name evidence="9" type="ORF">MHYMCMPASI_00021</name>
</gene>
<dbReference type="PANTHER" id="PTHR32234:SF3">
    <property type="entry name" value="SUPPRESSION OF COPPER SENSITIVITY PROTEIN"/>
    <property type="match status" value="1"/>
</dbReference>
<keyword evidence="2 5" id="KW-0812">Transmembrane</keyword>
<name>A0A8S4C1D3_9ACAR</name>
<feature type="chain" id="PRO_5035868316" evidence="6">
    <location>
        <begin position="23"/>
        <end position="564"/>
    </location>
</feature>
<feature type="transmembrane region" description="Helical" evidence="5">
    <location>
        <begin position="398"/>
        <end position="415"/>
    </location>
</feature>
<comment type="caution">
    <text evidence="9">The sequence shown here is derived from an EMBL/GenBank/DDBJ whole genome shotgun (WGS) entry which is preliminary data.</text>
</comment>